<protein>
    <submittedName>
        <fullName evidence="2">Uncharacterized protein</fullName>
    </submittedName>
</protein>
<sequence>MRARESGRTKTEQAAARTNRLPPLQPGWQRALVSGSGTTICVTPTSSDPRSARRGSVATDERGPFDDPLRDNGPSSGPTAEAASYFVLARVCASYEVRASGISPLASDLTAAACSGVPDRPAMAQPSNCGPGLYGAFHRERWPGSTTPESTAWPAIVLAHRKQGGGARPVEQPGRFAHIPSVSPTVRHDAGIEYFLPPPVNRAFRKPSANQQQRAAEPTAAPCWHSGISAFVRRCHWVRPFSPASVLGSRQRSSSWRPEYARTRYRHDADTLSSHPAARPFFRSLPLLHTKTTANSPLQPASTSTCLLCIFTQVISRGGRLGPTLCLRVRYDTRDRVKGGRWWGGRPEQKKAISETSYTSSSYYVQCSVRGTSTDGRVADALLGRGPLHNPSHA</sequence>
<dbReference type="HOGENOM" id="CLU_700304_0_0_1"/>
<dbReference type="InParanoid" id="F0XBP9"/>
<accession>F0XBP9</accession>
<gene>
    <name evidence="2" type="ORF">CMQ_5104</name>
</gene>
<evidence type="ECO:0000313" key="2">
    <source>
        <dbReference type="EMBL" id="EFX04842.1"/>
    </source>
</evidence>
<dbReference type="RefSeq" id="XP_014174324.1">
    <property type="nucleotide sequence ID" value="XM_014318849.1"/>
</dbReference>
<name>F0XBP9_GROCL</name>
<reference evidence="2 3" key="1">
    <citation type="journal article" date="2011" name="Proc. Natl. Acad. Sci. U.S.A.">
        <title>Genome and transcriptome analyses of the mountain pine beetle-fungal symbiont Grosmannia clavigera, a lodgepole pine pathogen.</title>
        <authorList>
            <person name="DiGuistini S."/>
            <person name="Wang Y."/>
            <person name="Liao N.Y."/>
            <person name="Taylor G."/>
            <person name="Tanguay P."/>
            <person name="Feau N."/>
            <person name="Henrissat B."/>
            <person name="Chan S.K."/>
            <person name="Hesse-Orce U."/>
            <person name="Alamouti S.M."/>
            <person name="Tsui C.K.M."/>
            <person name="Docking R.T."/>
            <person name="Levasseur A."/>
            <person name="Haridas S."/>
            <person name="Robertson G."/>
            <person name="Birol I."/>
            <person name="Holt R.A."/>
            <person name="Marra M.A."/>
            <person name="Hamelin R.C."/>
            <person name="Hirst M."/>
            <person name="Jones S.J.M."/>
            <person name="Bohlmann J."/>
            <person name="Breuil C."/>
        </authorList>
    </citation>
    <scope>NUCLEOTIDE SEQUENCE [LARGE SCALE GENOMIC DNA]</scope>
    <source>
        <strain evidence="3">kw1407 / UAMH 11150</strain>
    </source>
</reference>
<dbReference type="GeneID" id="25978390"/>
<organism evidence="3">
    <name type="scientific">Grosmannia clavigera (strain kw1407 / UAMH 11150)</name>
    <name type="common">Blue stain fungus</name>
    <name type="synonym">Graphiocladiella clavigera</name>
    <dbReference type="NCBI Taxonomy" id="655863"/>
    <lineage>
        <taxon>Eukaryota</taxon>
        <taxon>Fungi</taxon>
        <taxon>Dikarya</taxon>
        <taxon>Ascomycota</taxon>
        <taxon>Pezizomycotina</taxon>
        <taxon>Sordariomycetes</taxon>
        <taxon>Sordariomycetidae</taxon>
        <taxon>Ophiostomatales</taxon>
        <taxon>Ophiostomataceae</taxon>
        <taxon>Leptographium</taxon>
    </lineage>
</organism>
<feature type="region of interest" description="Disordered" evidence="1">
    <location>
        <begin position="1"/>
        <end position="78"/>
    </location>
</feature>
<feature type="compositionally biased region" description="Basic and acidic residues" evidence="1">
    <location>
        <begin position="1"/>
        <end position="11"/>
    </location>
</feature>
<feature type="compositionally biased region" description="Polar residues" evidence="1">
    <location>
        <begin position="35"/>
        <end position="49"/>
    </location>
</feature>
<dbReference type="Proteomes" id="UP000007796">
    <property type="component" value="Unassembled WGS sequence"/>
</dbReference>
<proteinExistence type="predicted"/>
<feature type="compositionally biased region" description="Basic and acidic residues" evidence="1">
    <location>
        <begin position="59"/>
        <end position="70"/>
    </location>
</feature>
<evidence type="ECO:0000256" key="1">
    <source>
        <dbReference type="SAM" id="MobiDB-lite"/>
    </source>
</evidence>
<keyword evidence="3" id="KW-1185">Reference proteome</keyword>
<dbReference type="AlphaFoldDB" id="F0XBP9"/>
<dbReference type="EMBL" id="GL629756">
    <property type="protein sequence ID" value="EFX04842.1"/>
    <property type="molecule type" value="Genomic_DNA"/>
</dbReference>
<evidence type="ECO:0000313" key="3">
    <source>
        <dbReference type="Proteomes" id="UP000007796"/>
    </source>
</evidence>